<dbReference type="InterPro" id="IPR041145">
    <property type="entry name" value="DUF5619"/>
</dbReference>
<dbReference type="STRING" id="415747.SAMN03097708_02318"/>
<gene>
    <name evidence="2" type="ORF">SAMN03097708_02318</name>
</gene>
<evidence type="ECO:0000313" key="2">
    <source>
        <dbReference type="EMBL" id="SCZ62715.1"/>
    </source>
</evidence>
<dbReference type="EMBL" id="FMWD01000007">
    <property type="protein sequence ID" value="SCZ62715.1"/>
    <property type="molecule type" value="Genomic_DNA"/>
</dbReference>
<dbReference type="AlphaFoldDB" id="A0A1G5QLJ5"/>
<name>A0A1G5QLJ5_9GAMM</name>
<keyword evidence="3" id="KW-1185">Reference proteome</keyword>
<feature type="domain" description="DUF5619" evidence="1">
    <location>
        <begin position="1"/>
        <end position="82"/>
    </location>
</feature>
<sequence length="141" mass="15731">MKQIDINVRGMEMGYKTASIIAQALAATMEKVPTVVAWHDKPHARMSPNIEGGDINSRWHDYGESFGGEFNITINGEYDFIFTDSENFDTVESTAFRMVKDSEGHEYMCQANLLRDPNDPGKTCEQVDKERGAYGGHGGYA</sequence>
<dbReference type="RefSeq" id="WP_092997144.1">
    <property type="nucleotide sequence ID" value="NZ_FMWD01000007.1"/>
</dbReference>
<protein>
    <recommendedName>
        <fullName evidence="1">DUF5619 domain-containing protein</fullName>
    </recommendedName>
</protein>
<proteinExistence type="predicted"/>
<dbReference type="Proteomes" id="UP000199648">
    <property type="component" value="Unassembled WGS sequence"/>
</dbReference>
<dbReference type="Gene3D" id="3.30.1490.340">
    <property type="match status" value="1"/>
</dbReference>
<evidence type="ECO:0000313" key="3">
    <source>
        <dbReference type="Proteomes" id="UP000199648"/>
    </source>
</evidence>
<evidence type="ECO:0000259" key="1">
    <source>
        <dbReference type="Pfam" id="PF18505"/>
    </source>
</evidence>
<dbReference type="OrthoDB" id="8561645at2"/>
<accession>A0A1G5QLJ5</accession>
<organism evidence="2 3">
    <name type="scientific">Thiohalomonas denitrificans</name>
    <dbReference type="NCBI Taxonomy" id="415747"/>
    <lineage>
        <taxon>Bacteria</taxon>
        <taxon>Pseudomonadati</taxon>
        <taxon>Pseudomonadota</taxon>
        <taxon>Gammaproteobacteria</taxon>
        <taxon>Thiohalomonadales</taxon>
        <taxon>Thiohalomonadaceae</taxon>
        <taxon>Thiohalomonas</taxon>
    </lineage>
</organism>
<reference evidence="2 3" key="1">
    <citation type="submission" date="2016-10" db="EMBL/GenBank/DDBJ databases">
        <authorList>
            <person name="de Groot N.N."/>
        </authorList>
    </citation>
    <scope>NUCLEOTIDE SEQUENCE [LARGE SCALE GENOMIC DNA]</scope>
    <source>
        <strain evidence="2 3">HLD2</strain>
    </source>
</reference>
<dbReference type="Pfam" id="PF18505">
    <property type="entry name" value="DUF5619"/>
    <property type="match status" value="1"/>
</dbReference>